<organism evidence="1 2">
    <name type="scientific">Yarrowia lipolytica</name>
    <name type="common">Candida lipolytica</name>
    <dbReference type="NCBI Taxonomy" id="4952"/>
    <lineage>
        <taxon>Eukaryota</taxon>
        <taxon>Fungi</taxon>
        <taxon>Dikarya</taxon>
        <taxon>Ascomycota</taxon>
        <taxon>Saccharomycotina</taxon>
        <taxon>Dipodascomycetes</taxon>
        <taxon>Dipodascales</taxon>
        <taxon>Dipodascales incertae sedis</taxon>
        <taxon>Yarrowia</taxon>
    </lineage>
</organism>
<name>A0A1D8NAF9_YARLL</name>
<proteinExistence type="predicted"/>
<evidence type="ECO:0000313" key="1">
    <source>
        <dbReference type="EMBL" id="AOW02621.1"/>
    </source>
</evidence>
<reference evidence="1 2" key="1">
    <citation type="journal article" date="2016" name="PLoS ONE">
        <title>Sequence Assembly of Yarrowia lipolytica Strain W29/CLIB89 Shows Transposable Element Diversity.</title>
        <authorList>
            <person name="Magnan C."/>
            <person name="Yu J."/>
            <person name="Chang I."/>
            <person name="Jahn E."/>
            <person name="Kanomata Y."/>
            <person name="Wu J."/>
            <person name="Zeller M."/>
            <person name="Oakes M."/>
            <person name="Baldi P."/>
            <person name="Sandmeyer S."/>
        </authorList>
    </citation>
    <scope>NUCLEOTIDE SEQUENCE [LARGE SCALE GENOMIC DNA]</scope>
    <source>
        <strain evidence="2">CLIB89(W29)</strain>
    </source>
</reference>
<protein>
    <submittedName>
        <fullName evidence="1">Uncharacterized protein</fullName>
    </submittedName>
</protein>
<dbReference type="VEuPathDB" id="FungiDB:YALI1_C14147g"/>
<gene>
    <name evidence="1" type="ORF">YALI1_C14147g</name>
</gene>
<evidence type="ECO:0000313" key="2">
    <source>
        <dbReference type="Proteomes" id="UP000182444"/>
    </source>
</evidence>
<accession>A0A1D8NAF9</accession>
<dbReference type="AlphaFoldDB" id="A0A1D8NAF9"/>
<dbReference type="GeneID" id="94582916"/>
<dbReference type="Proteomes" id="UP000182444">
    <property type="component" value="Chromosome 1C"/>
</dbReference>
<dbReference type="RefSeq" id="XP_068138379.1">
    <property type="nucleotide sequence ID" value="XM_068282278.1"/>
</dbReference>
<sequence length="87" mass="10505">MGDYPWRTVYGERWIINRVLNRWRINPSRFNVMRRLMNDKHDGQVHVGMSLTRMTNGFQFSKQTYSDNQWFPVHCNGEKDRETPAKT</sequence>
<dbReference type="EMBL" id="CP017555">
    <property type="protein sequence ID" value="AOW02621.1"/>
    <property type="molecule type" value="Genomic_DNA"/>
</dbReference>